<dbReference type="OrthoDB" id="3543857at2759"/>
<dbReference type="InParanoid" id="A0A136J3C7"/>
<organism evidence="2 3">
    <name type="scientific">Microdochium bolleyi</name>
    <dbReference type="NCBI Taxonomy" id="196109"/>
    <lineage>
        <taxon>Eukaryota</taxon>
        <taxon>Fungi</taxon>
        <taxon>Dikarya</taxon>
        <taxon>Ascomycota</taxon>
        <taxon>Pezizomycotina</taxon>
        <taxon>Sordariomycetes</taxon>
        <taxon>Xylariomycetidae</taxon>
        <taxon>Xylariales</taxon>
        <taxon>Microdochiaceae</taxon>
        <taxon>Microdochium</taxon>
    </lineage>
</organism>
<proteinExistence type="predicted"/>
<dbReference type="EMBL" id="KQ964250">
    <property type="protein sequence ID" value="KXJ91589.1"/>
    <property type="molecule type" value="Genomic_DNA"/>
</dbReference>
<dbReference type="STRING" id="196109.A0A136J3C7"/>
<evidence type="ECO:0000256" key="1">
    <source>
        <dbReference type="SAM" id="MobiDB-lite"/>
    </source>
</evidence>
<protein>
    <recommendedName>
        <fullName evidence="4">Chromo domain-containing protein</fullName>
    </recommendedName>
</protein>
<dbReference type="Proteomes" id="UP000070501">
    <property type="component" value="Unassembled WGS sequence"/>
</dbReference>
<feature type="non-terminal residue" evidence="2">
    <location>
        <position position="133"/>
    </location>
</feature>
<dbReference type="AlphaFoldDB" id="A0A136J3C7"/>
<evidence type="ECO:0000313" key="3">
    <source>
        <dbReference type="Proteomes" id="UP000070501"/>
    </source>
</evidence>
<evidence type="ECO:0008006" key="4">
    <source>
        <dbReference type="Google" id="ProtNLM"/>
    </source>
</evidence>
<gene>
    <name evidence="2" type="ORF">Micbo1qcDRAFT_163364</name>
</gene>
<sequence>MSELRHNDNMNYFASRSAPTWTVPKPRENHAPSRLRPLEIPLPSLPKRYEQGDGPPPLAPLSMIVKNDSTARILDKRVMRGPPKNDEISLQLYYVVGWSDLPAARVAIQAQQIHEYVSPRELEDFEYKLYLER</sequence>
<name>A0A136J3C7_9PEZI</name>
<accession>A0A136J3C7</accession>
<feature type="region of interest" description="Disordered" evidence="1">
    <location>
        <begin position="17"/>
        <end position="62"/>
    </location>
</feature>
<evidence type="ECO:0000313" key="2">
    <source>
        <dbReference type="EMBL" id="KXJ91589.1"/>
    </source>
</evidence>
<reference evidence="3" key="1">
    <citation type="submission" date="2016-02" db="EMBL/GenBank/DDBJ databases">
        <title>Draft genome sequence of Microdochium bolleyi, a fungal endophyte of beachgrass.</title>
        <authorList>
            <consortium name="DOE Joint Genome Institute"/>
            <person name="David A.S."/>
            <person name="May G."/>
            <person name="Haridas S."/>
            <person name="Lim J."/>
            <person name="Wang M."/>
            <person name="Labutti K."/>
            <person name="Lipzen A."/>
            <person name="Barry K."/>
            <person name="Grigoriev I.V."/>
        </authorList>
    </citation>
    <scope>NUCLEOTIDE SEQUENCE [LARGE SCALE GENOMIC DNA]</scope>
    <source>
        <strain evidence="3">J235TASD1</strain>
    </source>
</reference>
<keyword evidence="3" id="KW-1185">Reference proteome</keyword>